<dbReference type="AlphaFoldDB" id="A0A8K0DGY7"/>
<gene>
    <name evidence="2" type="ORF">ILUMI_03112</name>
</gene>
<organism evidence="2 3">
    <name type="scientific">Ignelater luminosus</name>
    <name type="common">Cucubano</name>
    <name type="synonym">Pyrophorus luminosus</name>
    <dbReference type="NCBI Taxonomy" id="2038154"/>
    <lineage>
        <taxon>Eukaryota</taxon>
        <taxon>Metazoa</taxon>
        <taxon>Ecdysozoa</taxon>
        <taxon>Arthropoda</taxon>
        <taxon>Hexapoda</taxon>
        <taxon>Insecta</taxon>
        <taxon>Pterygota</taxon>
        <taxon>Neoptera</taxon>
        <taxon>Endopterygota</taxon>
        <taxon>Coleoptera</taxon>
        <taxon>Polyphaga</taxon>
        <taxon>Elateriformia</taxon>
        <taxon>Elateroidea</taxon>
        <taxon>Elateridae</taxon>
        <taxon>Agrypninae</taxon>
        <taxon>Pyrophorini</taxon>
        <taxon>Ignelater</taxon>
    </lineage>
</organism>
<comment type="caution">
    <text evidence="2">The sequence shown here is derived from an EMBL/GenBank/DDBJ whole genome shotgun (WGS) entry which is preliminary data.</text>
</comment>
<evidence type="ECO:0000313" key="2">
    <source>
        <dbReference type="EMBL" id="KAF2903078.1"/>
    </source>
</evidence>
<reference evidence="2" key="1">
    <citation type="submission" date="2019-08" db="EMBL/GenBank/DDBJ databases">
        <title>The genome of the North American firefly Photinus pyralis.</title>
        <authorList>
            <consortium name="Photinus pyralis genome working group"/>
            <person name="Fallon T.R."/>
            <person name="Sander Lower S.E."/>
            <person name="Weng J.-K."/>
        </authorList>
    </citation>
    <scope>NUCLEOTIDE SEQUENCE</scope>
    <source>
        <strain evidence="2">TRF0915ILg1</strain>
        <tissue evidence="2">Whole body</tissue>
    </source>
</reference>
<evidence type="ECO:0008006" key="4">
    <source>
        <dbReference type="Google" id="ProtNLM"/>
    </source>
</evidence>
<name>A0A8K0DGY7_IGNLU</name>
<accession>A0A8K0DGY7</accession>
<sequence length="195" mass="22214">MASGRTVRQVKHGERLRRSQNSLAPISTPEKCLGVGNGKKSASTEGLGVVCGYESRSEHEEINAIEVTKEKVKYDEKSDEIPTEVQHQRLIEILKTKQIDEYDLQITQNLYWNQKANIRIESETPEEIEVQGRVRQGLLFNSYPETIFQKSLEGETAGIIINRTLINNIKYADDVVLLVDKVSDLQRMIERLDTV</sequence>
<proteinExistence type="predicted"/>
<feature type="region of interest" description="Disordered" evidence="1">
    <location>
        <begin position="1"/>
        <end position="23"/>
    </location>
</feature>
<evidence type="ECO:0000313" key="3">
    <source>
        <dbReference type="Proteomes" id="UP000801492"/>
    </source>
</evidence>
<feature type="non-terminal residue" evidence="2">
    <location>
        <position position="195"/>
    </location>
</feature>
<dbReference type="PANTHER" id="PTHR47027">
    <property type="entry name" value="REVERSE TRANSCRIPTASE DOMAIN-CONTAINING PROTEIN"/>
    <property type="match status" value="1"/>
</dbReference>
<dbReference type="EMBL" id="VTPC01001115">
    <property type="protein sequence ID" value="KAF2903078.1"/>
    <property type="molecule type" value="Genomic_DNA"/>
</dbReference>
<dbReference type="Proteomes" id="UP000801492">
    <property type="component" value="Unassembled WGS sequence"/>
</dbReference>
<dbReference type="OrthoDB" id="6768044at2759"/>
<keyword evidence="3" id="KW-1185">Reference proteome</keyword>
<protein>
    <recommendedName>
        <fullName evidence="4">Reverse transcriptase domain-containing protein</fullName>
    </recommendedName>
</protein>
<evidence type="ECO:0000256" key="1">
    <source>
        <dbReference type="SAM" id="MobiDB-lite"/>
    </source>
</evidence>
<dbReference type="PANTHER" id="PTHR47027:SF20">
    <property type="entry name" value="REVERSE TRANSCRIPTASE-LIKE PROTEIN WITH RNA-DIRECTED DNA POLYMERASE DOMAIN"/>
    <property type="match status" value="1"/>
</dbReference>